<sequence length="295" mass="33233">MNRLLTVIRWIIRQPLNRGNKQKALKRFLQWQLNVRINPYPIILPWVNGVKLIVKRGMTGATGNLYAGLHDFEDMSFLLHLLRDEDMFMDIGSNIGSYTILASGAIRCRSIAIEPIPSTYEHLKNNIAVNRMEDRVEALNIGLGSKHSTLLFTNTQDTVNHVAVDGEKDTTEVSVQTLDGILKSCTCPLLIKIDVEGFETEVLLGGKNTLNNPDLKAVIIELNGSGARYGYKDADIHAMFITAGFRPYAYEPFTRQLTELNAYSDESNTIYIRDVDFVKNRIRVSDAFKVLGLEI</sequence>
<dbReference type="Gene3D" id="3.40.50.150">
    <property type="entry name" value="Vaccinia Virus protein VP39"/>
    <property type="match status" value="1"/>
</dbReference>
<dbReference type="InterPro" id="IPR052514">
    <property type="entry name" value="SAM-dependent_MTase"/>
</dbReference>
<dbReference type="SUPFAM" id="SSF53335">
    <property type="entry name" value="S-adenosyl-L-methionine-dependent methyltransferases"/>
    <property type="match status" value="1"/>
</dbReference>
<dbReference type="GO" id="GO:0008168">
    <property type="term" value="F:methyltransferase activity"/>
    <property type="evidence" value="ECO:0007669"/>
    <property type="project" value="UniProtKB-KW"/>
</dbReference>
<feature type="domain" description="Methyltransferase FkbM" evidence="1">
    <location>
        <begin position="90"/>
        <end position="246"/>
    </location>
</feature>
<dbReference type="PANTHER" id="PTHR34203">
    <property type="entry name" value="METHYLTRANSFERASE, FKBM FAMILY PROTEIN"/>
    <property type="match status" value="1"/>
</dbReference>
<accession>A0A6G1ZGN6</accession>
<protein>
    <submittedName>
        <fullName evidence="2">FkbM family methyltransferase</fullName>
    </submittedName>
</protein>
<evidence type="ECO:0000259" key="1">
    <source>
        <dbReference type="Pfam" id="PF05050"/>
    </source>
</evidence>
<gene>
    <name evidence="2" type="ORF">GKE01_16395</name>
</gene>
<dbReference type="RefSeq" id="WP_010802845.1">
    <property type="nucleotide sequence ID" value="NZ_CAJSYT010000006.1"/>
</dbReference>
<proteinExistence type="predicted"/>
<dbReference type="InterPro" id="IPR006342">
    <property type="entry name" value="FkbM_mtfrase"/>
</dbReference>
<reference evidence="2" key="1">
    <citation type="journal article" date="2019" name="Nat. Med.">
        <title>A library of human gut bacterial isolates paired with longitudinal multiomics data enables mechanistic microbiome research.</title>
        <authorList>
            <person name="Poyet M."/>
            <person name="Groussin M."/>
            <person name="Gibbons S.M."/>
            <person name="Avila-Pacheco J."/>
            <person name="Jiang X."/>
            <person name="Kearney S.M."/>
            <person name="Perrotta A.R."/>
            <person name="Berdy B."/>
            <person name="Zhao S."/>
            <person name="Lieberman T.D."/>
            <person name="Swanson P.K."/>
            <person name="Smith M."/>
            <person name="Roesemann S."/>
            <person name="Alexander J.E."/>
            <person name="Rich S.A."/>
            <person name="Livny J."/>
            <person name="Vlamakis H."/>
            <person name="Clish C."/>
            <person name="Bullock K."/>
            <person name="Deik A."/>
            <person name="Scott J."/>
            <person name="Pierce K.A."/>
            <person name="Xavier R.J."/>
            <person name="Alm E.J."/>
        </authorList>
    </citation>
    <scope>NUCLEOTIDE SEQUENCE</scope>
    <source>
        <strain evidence="2">BIOML-A4</strain>
    </source>
</reference>
<comment type="caution">
    <text evidence="2">The sequence shown here is derived from an EMBL/GenBank/DDBJ whole genome shotgun (WGS) entry which is preliminary data.</text>
</comment>
<name>A0A6G1ZGN6_9BACT</name>
<keyword evidence="2" id="KW-0808">Transferase</keyword>
<dbReference type="InterPro" id="IPR029063">
    <property type="entry name" value="SAM-dependent_MTases_sf"/>
</dbReference>
<keyword evidence="2" id="KW-0489">Methyltransferase</keyword>
<organism evidence="2">
    <name type="scientific">Parabacteroides goldsteinii</name>
    <dbReference type="NCBI Taxonomy" id="328812"/>
    <lineage>
        <taxon>Bacteria</taxon>
        <taxon>Pseudomonadati</taxon>
        <taxon>Bacteroidota</taxon>
        <taxon>Bacteroidia</taxon>
        <taxon>Bacteroidales</taxon>
        <taxon>Tannerellaceae</taxon>
        <taxon>Parabacteroides</taxon>
    </lineage>
</organism>
<evidence type="ECO:0000313" key="2">
    <source>
        <dbReference type="EMBL" id="MRY13040.1"/>
    </source>
</evidence>
<dbReference type="Pfam" id="PF05050">
    <property type="entry name" value="Methyltransf_21"/>
    <property type="match status" value="1"/>
</dbReference>
<dbReference type="GO" id="GO:0032259">
    <property type="term" value="P:methylation"/>
    <property type="evidence" value="ECO:0007669"/>
    <property type="project" value="UniProtKB-KW"/>
</dbReference>
<dbReference type="PANTHER" id="PTHR34203:SF15">
    <property type="entry name" value="SLL1173 PROTEIN"/>
    <property type="match status" value="1"/>
</dbReference>
<dbReference type="EMBL" id="WKLP01000025">
    <property type="protein sequence ID" value="MRY13040.1"/>
    <property type="molecule type" value="Genomic_DNA"/>
</dbReference>
<dbReference type="NCBIfam" id="TIGR01444">
    <property type="entry name" value="fkbM_fam"/>
    <property type="match status" value="1"/>
</dbReference>
<dbReference type="AlphaFoldDB" id="A0A6G1ZGN6"/>